<proteinExistence type="predicted"/>
<comment type="caution">
    <text evidence="1">The sequence shown here is derived from an EMBL/GenBank/DDBJ whole genome shotgun (WGS) entry which is preliminary data.</text>
</comment>
<reference evidence="1 2" key="1">
    <citation type="submission" date="2019-09" db="EMBL/GenBank/DDBJ databases">
        <title>Genome sequence of Adhaeribacter sp. M2.</title>
        <authorList>
            <person name="Srinivasan S."/>
        </authorList>
    </citation>
    <scope>NUCLEOTIDE SEQUENCE [LARGE SCALE GENOMIC DNA]</scope>
    <source>
        <strain evidence="1 2">M2</strain>
    </source>
</reference>
<dbReference type="AlphaFoldDB" id="A0A5N1J2L8"/>
<sequence>MAENPLLKKLRLKANQKVLLLNAEHAWETLFPLENPVDTQANGKYDFILVFAPDKATLEQFAPILQQGATAEAIVWVAYYKGSSKIQTDLTRDKGWESMPETIWQPLSLISLDEKWSAFSFRLAGDKPVKGRRSLRETPSEPMAANPFIDSVKRVITLPEDLAEAFAQNETAAGNYEKLSFTNRKEYVVWVTEAKRPETRQTRVQETVKKLEQGLKNPREKALLTAS</sequence>
<protein>
    <submittedName>
        <fullName evidence="1">YdeI/OmpD-associated family protein</fullName>
    </submittedName>
</protein>
<evidence type="ECO:0000313" key="1">
    <source>
        <dbReference type="EMBL" id="KAA9340839.1"/>
    </source>
</evidence>
<dbReference type="EMBL" id="VTWT01000002">
    <property type="protein sequence ID" value="KAA9340839.1"/>
    <property type="molecule type" value="Genomic_DNA"/>
</dbReference>
<dbReference type="Proteomes" id="UP000326570">
    <property type="component" value="Unassembled WGS sequence"/>
</dbReference>
<organism evidence="1 2">
    <name type="scientific">Adhaeribacter soli</name>
    <dbReference type="NCBI Taxonomy" id="2607655"/>
    <lineage>
        <taxon>Bacteria</taxon>
        <taxon>Pseudomonadati</taxon>
        <taxon>Bacteroidota</taxon>
        <taxon>Cytophagia</taxon>
        <taxon>Cytophagales</taxon>
        <taxon>Hymenobacteraceae</taxon>
        <taxon>Adhaeribacter</taxon>
    </lineage>
</organism>
<dbReference type="Pfam" id="PF13376">
    <property type="entry name" value="OmdA"/>
    <property type="match status" value="1"/>
</dbReference>
<gene>
    <name evidence="1" type="ORF">F0P94_05265</name>
</gene>
<accession>A0A5N1J2L8</accession>
<dbReference type="RefSeq" id="WP_150902766.1">
    <property type="nucleotide sequence ID" value="NZ_VTWT01000002.1"/>
</dbReference>
<keyword evidence="2" id="KW-1185">Reference proteome</keyword>
<name>A0A5N1J2L8_9BACT</name>
<evidence type="ECO:0000313" key="2">
    <source>
        <dbReference type="Proteomes" id="UP000326570"/>
    </source>
</evidence>